<organism evidence="17 18">
    <name type="scientific">Bemisia tabaci</name>
    <name type="common">Sweetpotato whitefly</name>
    <name type="synonym">Aleurodes tabaci</name>
    <dbReference type="NCBI Taxonomy" id="7038"/>
    <lineage>
        <taxon>Eukaryota</taxon>
        <taxon>Metazoa</taxon>
        <taxon>Ecdysozoa</taxon>
        <taxon>Arthropoda</taxon>
        <taxon>Hexapoda</taxon>
        <taxon>Insecta</taxon>
        <taxon>Pterygota</taxon>
        <taxon>Neoptera</taxon>
        <taxon>Paraneoptera</taxon>
        <taxon>Hemiptera</taxon>
        <taxon>Sternorrhyncha</taxon>
        <taxon>Aleyrodoidea</taxon>
        <taxon>Aleyrodidae</taxon>
        <taxon>Aleyrodinae</taxon>
        <taxon>Bemisia</taxon>
    </lineage>
</organism>
<evidence type="ECO:0000256" key="1">
    <source>
        <dbReference type="ARBA" id="ARBA00001946"/>
    </source>
</evidence>
<accession>A0A9P0EZP4</accession>
<dbReference type="PANTHER" id="PTHR24346">
    <property type="entry name" value="MAP/MICROTUBULE AFFINITY-REGULATING KINASE"/>
    <property type="match status" value="1"/>
</dbReference>
<dbReference type="FunFam" id="3.30.200.20:FF:000003">
    <property type="entry name" value="Non-specific serine/threonine protein kinase"/>
    <property type="match status" value="1"/>
</dbReference>
<evidence type="ECO:0000256" key="10">
    <source>
        <dbReference type="ARBA" id="ARBA00022840"/>
    </source>
</evidence>
<evidence type="ECO:0000256" key="12">
    <source>
        <dbReference type="ARBA" id="ARBA00047899"/>
    </source>
</evidence>
<dbReference type="InterPro" id="IPR017441">
    <property type="entry name" value="Protein_kinase_ATP_BS"/>
</dbReference>
<comment type="catalytic activity">
    <reaction evidence="13">
        <text>L-seryl-[protein] + ATP = O-phospho-L-seryl-[protein] + ADP + H(+)</text>
        <dbReference type="Rhea" id="RHEA:17989"/>
        <dbReference type="Rhea" id="RHEA-COMP:9863"/>
        <dbReference type="Rhea" id="RHEA-COMP:11604"/>
        <dbReference type="ChEBI" id="CHEBI:15378"/>
        <dbReference type="ChEBI" id="CHEBI:29999"/>
        <dbReference type="ChEBI" id="CHEBI:30616"/>
        <dbReference type="ChEBI" id="CHEBI:83421"/>
        <dbReference type="ChEBI" id="CHEBI:456216"/>
        <dbReference type="EC" id="2.7.11.1"/>
    </reaction>
</comment>
<dbReference type="PROSITE" id="PS00108">
    <property type="entry name" value="PROTEIN_KINASE_ST"/>
    <property type="match status" value="1"/>
</dbReference>
<evidence type="ECO:0000256" key="13">
    <source>
        <dbReference type="ARBA" id="ARBA00048679"/>
    </source>
</evidence>
<dbReference type="GO" id="GO:0005737">
    <property type="term" value="C:cytoplasm"/>
    <property type="evidence" value="ECO:0007669"/>
    <property type="project" value="TreeGrafter"/>
</dbReference>
<dbReference type="GO" id="GO:0046872">
    <property type="term" value="F:metal ion binding"/>
    <property type="evidence" value="ECO:0007669"/>
    <property type="project" value="UniProtKB-KW"/>
</dbReference>
<keyword evidence="11" id="KW-0460">Magnesium</keyword>
<dbReference type="OrthoDB" id="193931at2759"/>
<dbReference type="Pfam" id="PF00069">
    <property type="entry name" value="Pkinase"/>
    <property type="match status" value="1"/>
</dbReference>
<feature type="binding site" evidence="14">
    <location>
        <position position="52"/>
    </location>
    <ligand>
        <name>ATP</name>
        <dbReference type="ChEBI" id="CHEBI:30616"/>
    </ligand>
</feature>
<evidence type="ECO:0000256" key="3">
    <source>
        <dbReference type="ARBA" id="ARBA00012513"/>
    </source>
</evidence>
<dbReference type="EMBL" id="OU963863">
    <property type="protein sequence ID" value="CAH0385802.1"/>
    <property type="molecule type" value="Genomic_DNA"/>
</dbReference>
<dbReference type="InterPro" id="IPR008271">
    <property type="entry name" value="Ser/Thr_kinase_AS"/>
</dbReference>
<evidence type="ECO:0000256" key="9">
    <source>
        <dbReference type="ARBA" id="ARBA00022777"/>
    </source>
</evidence>
<keyword evidence="5" id="KW-0597">Phosphoprotein</keyword>
<evidence type="ECO:0000256" key="7">
    <source>
        <dbReference type="ARBA" id="ARBA00022723"/>
    </source>
</evidence>
<evidence type="ECO:0000256" key="11">
    <source>
        <dbReference type="ARBA" id="ARBA00022842"/>
    </source>
</evidence>
<dbReference type="Proteomes" id="UP001152759">
    <property type="component" value="Chromosome 2"/>
</dbReference>
<comment type="catalytic activity">
    <reaction evidence="12">
        <text>L-threonyl-[protein] + ATP = O-phospho-L-threonyl-[protein] + ADP + H(+)</text>
        <dbReference type="Rhea" id="RHEA:46608"/>
        <dbReference type="Rhea" id="RHEA-COMP:11060"/>
        <dbReference type="Rhea" id="RHEA-COMP:11605"/>
        <dbReference type="ChEBI" id="CHEBI:15378"/>
        <dbReference type="ChEBI" id="CHEBI:30013"/>
        <dbReference type="ChEBI" id="CHEBI:30616"/>
        <dbReference type="ChEBI" id="CHEBI:61977"/>
        <dbReference type="ChEBI" id="CHEBI:456216"/>
        <dbReference type="EC" id="2.7.11.1"/>
    </reaction>
</comment>
<evidence type="ECO:0000313" key="18">
    <source>
        <dbReference type="Proteomes" id="UP001152759"/>
    </source>
</evidence>
<comment type="similarity">
    <text evidence="2">Belongs to the protein kinase superfamily. CAMK Ser/Thr protein kinase family. SNF1 subfamily.</text>
</comment>
<dbReference type="PANTHER" id="PTHR24346:SF42">
    <property type="entry name" value="SERINE_THREONINE-PROTEIN KINASE SIK3"/>
    <property type="match status" value="1"/>
</dbReference>
<evidence type="ECO:0000256" key="14">
    <source>
        <dbReference type="PROSITE-ProRule" id="PRU10141"/>
    </source>
</evidence>
<dbReference type="CDD" id="cd14338">
    <property type="entry name" value="UBA_SIK"/>
    <property type="match status" value="1"/>
</dbReference>
<keyword evidence="4" id="KW-0723">Serine/threonine-protein kinase</keyword>
<reference evidence="17" key="1">
    <citation type="submission" date="2021-12" db="EMBL/GenBank/DDBJ databases">
        <authorList>
            <person name="King R."/>
        </authorList>
    </citation>
    <scope>NUCLEOTIDE SEQUENCE</scope>
</reference>
<feature type="compositionally biased region" description="Low complexity" evidence="15">
    <location>
        <begin position="774"/>
        <end position="784"/>
    </location>
</feature>
<dbReference type="GO" id="GO:0035556">
    <property type="term" value="P:intracellular signal transduction"/>
    <property type="evidence" value="ECO:0007669"/>
    <property type="project" value="TreeGrafter"/>
</dbReference>
<dbReference type="Gene3D" id="1.10.510.10">
    <property type="entry name" value="Transferase(Phosphotransferase) domain 1"/>
    <property type="match status" value="1"/>
</dbReference>
<feature type="domain" description="Protein kinase" evidence="16">
    <location>
        <begin position="23"/>
        <end position="273"/>
    </location>
</feature>
<keyword evidence="7" id="KW-0479">Metal-binding</keyword>
<evidence type="ECO:0000256" key="2">
    <source>
        <dbReference type="ARBA" id="ARBA00006234"/>
    </source>
</evidence>
<dbReference type="InterPro" id="IPR057380">
    <property type="entry name" value="UBA_SIK1/2/3"/>
</dbReference>
<feature type="region of interest" description="Disordered" evidence="15">
    <location>
        <begin position="768"/>
        <end position="801"/>
    </location>
</feature>
<dbReference type="EC" id="2.7.11.1" evidence="3"/>
<dbReference type="SUPFAM" id="SSF56112">
    <property type="entry name" value="Protein kinase-like (PK-like)"/>
    <property type="match status" value="1"/>
</dbReference>
<keyword evidence="6" id="KW-0808">Transferase</keyword>
<evidence type="ECO:0000256" key="4">
    <source>
        <dbReference type="ARBA" id="ARBA00022527"/>
    </source>
</evidence>
<dbReference type="Pfam" id="PF23312">
    <property type="entry name" value="UBA_SIK3"/>
    <property type="match status" value="1"/>
</dbReference>
<dbReference type="InterPro" id="IPR000719">
    <property type="entry name" value="Prot_kinase_dom"/>
</dbReference>
<evidence type="ECO:0000259" key="16">
    <source>
        <dbReference type="PROSITE" id="PS50011"/>
    </source>
</evidence>
<dbReference type="GO" id="GO:0000226">
    <property type="term" value="P:microtubule cytoskeleton organization"/>
    <property type="evidence" value="ECO:0007669"/>
    <property type="project" value="TreeGrafter"/>
</dbReference>
<feature type="region of interest" description="Disordered" evidence="15">
    <location>
        <begin position="664"/>
        <end position="696"/>
    </location>
</feature>
<keyword evidence="8 14" id="KW-0547">Nucleotide-binding</keyword>
<keyword evidence="10 14" id="KW-0067">ATP-binding</keyword>
<dbReference type="SMART" id="SM00220">
    <property type="entry name" value="S_TKc"/>
    <property type="match status" value="1"/>
</dbReference>
<dbReference type="GO" id="GO:0005524">
    <property type="term" value="F:ATP binding"/>
    <property type="evidence" value="ECO:0007669"/>
    <property type="project" value="UniProtKB-UniRule"/>
</dbReference>
<dbReference type="PROSITE" id="PS50011">
    <property type="entry name" value="PROTEIN_KINASE_DOM"/>
    <property type="match status" value="1"/>
</dbReference>
<protein>
    <recommendedName>
        <fullName evidence="3">non-specific serine/threonine protein kinase</fullName>
        <ecNumber evidence="3">2.7.11.1</ecNumber>
    </recommendedName>
</protein>
<comment type="cofactor">
    <cofactor evidence="1">
        <name>Mg(2+)</name>
        <dbReference type="ChEBI" id="CHEBI:18420"/>
    </cofactor>
</comment>
<evidence type="ECO:0000256" key="8">
    <source>
        <dbReference type="ARBA" id="ARBA00022741"/>
    </source>
</evidence>
<feature type="compositionally biased region" description="Low complexity" evidence="15">
    <location>
        <begin position="905"/>
        <end position="918"/>
    </location>
</feature>
<keyword evidence="9" id="KW-0418">Kinase</keyword>
<feature type="region of interest" description="Disordered" evidence="15">
    <location>
        <begin position="899"/>
        <end position="922"/>
    </location>
</feature>
<dbReference type="GO" id="GO:0050321">
    <property type="term" value="F:tau-protein kinase activity"/>
    <property type="evidence" value="ECO:0007669"/>
    <property type="project" value="TreeGrafter"/>
</dbReference>
<evidence type="ECO:0000256" key="5">
    <source>
        <dbReference type="ARBA" id="ARBA00022553"/>
    </source>
</evidence>
<keyword evidence="18" id="KW-1185">Reference proteome</keyword>
<dbReference type="FunFam" id="1.10.510.10:FF:000156">
    <property type="entry name" value="Serine/threonine-protein kinase SIK3 homolog"/>
    <property type="match status" value="1"/>
</dbReference>
<dbReference type="KEGG" id="btab:109039270"/>
<dbReference type="AlphaFoldDB" id="A0A9P0EZP4"/>
<name>A0A9P0EZP4_BEMTA</name>
<evidence type="ECO:0000256" key="6">
    <source>
        <dbReference type="ARBA" id="ARBA00022679"/>
    </source>
</evidence>
<evidence type="ECO:0000256" key="15">
    <source>
        <dbReference type="SAM" id="MobiDB-lite"/>
    </source>
</evidence>
<evidence type="ECO:0000313" key="17">
    <source>
        <dbReference type="EMBL" id="CAH0385802.1"/>
    </source>
</evidence>
<sequence>MAEFSNPDSSNLPLNRLVRVGYYKLERTIGKGNFAIVKLATHVVTNSQVAIKIIDKTKLDEDNLKNIFREIKIMSVLHHPHIIRLYQVMETNKVIYLVTEYASGGEIFDHLVANGSMSEKEACRMFHQILSAISYCHHKKIVHRDIKAENLLLDENMNIKLADFGFSNYFDDQLMSTWCGSPPYAAPELFTGKKYDGPRADIWSLGVVLYVLVCGVLPFDGKTLESLRTRVINGKFRIPFFMSADCEHLIRHMLVVDPEKRLSIAQIRKHQWMARLKDDSEELIWEDKPCTNHPPLNQSVIQHMLQLPGLDREKIINSVQQLQFDHISAIYHLIVDKLQKNESKTPINSHKHDSTEGCEEQGFSMPLVSMPMLPHLSMVQDPQLLEKFGDVDIESDKKDIPNSVDDKYQLTTRRHTVGPGDSCHTQLLETHYLTCGQREIPNILPNTNLPLNLPLVQNQPPRNFTIKDQHLLKPPPVMGANANGFGRRASDGGANLKMYYQRLDGVCSQPGSNEELQLQPGSPTIAQRSQPLNTSAIPSIEAISQVSADLIGSNSEDVSPELLSRYIQNCGGTKRHSLGLGCTEEILGQHQSQSTSRTRRSGLLTVTERPPVISPELIQEVETRMRRKYTPPPLPLLSTSLRHPRILPQAPVLPTVQESQRVSVGRESLKESSSSYLVQERYSPVRRASEGTPCNHEASESSLKIIQQEYQLLQKSSGNSLDSRVQAELQQKHMQHLLTVKPPSPSSPLSGLPYVTQGSMNLTHHMQSLHLQQSNSSPLSTPRLSPSPPSTSPTHGANVGSISQGTAIQQQMSPLDLRVTHSPPNSQLQLTIIEEEHNGPQRVQLSTNPQISVTDELGSLVPLEDDIPMDCCPDSYISPTETVPCFVISPCDLTQPSITRGIGRSQNSHQHSISSQESEYPDQKNSLYSKSFLEFNENINENELNCKKFPVFAADLHKTSSGSFEVALSDVCSRLGAPEIVNLIKKAVNAQVRHNVLEFPTGLQIELEVRSTISGSSQLKIRRVSGDLGEYDALCYHLVTAMSA</sequence>
<proteinExistence type="inferred from homology"/>
<dbReference type="InterPro" id="IPR011009">
    <property type="entry name" value="Kinase-like_dom_sf"/>
</dbReference>
<gene>
    <name evidence="17" type="ORF">BEMITA_LOCUS4991</name>
</gene>
<dbReference type="PROSITE" id="PS00107">
    <property type="entry name" value="PROTEIN_KINASE_ATP"/>
    <property type="match status" value="1"/>
</dbReference>